<keyword evidence="2" id="KW-1133">Transmembrane helix</keyword>
<reference evidence="3" key="1">
    <citation type="journal article" date="2021" name="IMA Fungus">
        <title>Genomic characterization of three marine fungi, including Emericellopsis atlantica sp. nov. with signatures of a generalist lifestyle and marine biomass degradation.</title>
        <authorList>
            <person name="Hagestad O.C."/>
            <person name="Hou L."/>
            <person name="Andersen J.H."/>
            <person name="Hansen E.H."/>
            <person name="Altermark B."/>
            <person name="Li C."/>
            <person name="Kuhnert E."/>
            <person name="Cox R.J."/>
            <person name="Crous P.W."/>
            <person name="Spatafora J.W."/>
            <person name="Lail K."/>
            <person name="Amirebrahimi M."/>
            <person name="Lipzen A."/>
            <person name="Pangilinan J."/>
            <person name="Andreopoulos W."/>
            <person name="Hayes R.D."/>
            <person name="Ng V."/>
            <person name="Grigoriev I.V."/>
            <person name="Jackson S.A."/>
            <person name="Sutton T.D.S."/>
            <person name="Dobson A.D.W."/>
            <person name="Rama T."/>
        </authorList>
    </citation>
    <scope>NUCLEOTIDE SEQUENCE</scope>
    <source>
        <strain evidence="3">TS7</strain>
    </source>
</reference>
<feature type="transmembrane region" description="Helical" evidence="2">
    <location>
        <begin position="136"/>
        <end position="157"/>
    </location>
</feature>
<dbReference type="OrthoDB" id="5313079at2759"/>
<feature type="compositionally biased region" description="Low complexity" evidence="1">
    <location>
        <begin position="307"/>
        <end position="323"/>
    </location>
</feature>
<accession>A0A9P7ZNS6</accession>
<dbReference type="GeneID" id="70291475"/>
<feature type="transmembrane region" description="Helical" evidence="2">
    <location>
        <begin position="190"/>
        <end position="211"/>
    </location>
</feature>
<evidence type="ECO:0000256" key="1">
    <source>
        <dbReference type="SAM" id="MobiDB-lite"/>
    </source>
</evidence>
<feature type="transmembrane region" description="Helical" evidence="2">
    <location>
        <begin position="47"/>
        <end position="69"/>
    </location>
</feature>
<evidence type="ECO:0008006" key="5">
    <source>
        <dbReference type="Google" id="ProtNLM"/>
    </source>
</evidence>
<dbReference type="AlphaFoldDB" id="A0A9P7ZNS6"/>
<feature type="transmembrane region" description="Helical" evidence="2">
    <location>
        <begin position="259"/>
        <end position="278"/>
    </location>
</feature>
<sequence length="521" mass="59177">MASVSLFMDNLSVFYLVLVILWTCITVSCAGFLLLHHKTCALLRVRNIPLSMAACALLHCYWVSVQLGYVVGPVMPEDAEYWIMGTWLPLGMGLFHGSNWRFLWVAAHQKRLLTEEPAWKQPKKSWWGKLNHTGRVFVVVGAGLAVQILVTVLMYIISRKWHSSWGIPGTQALGSTHDERMHDMARGWEWWPTVFWQCIWAWIVAPIILWRSRHIRDTQGWRVQTMGCCLASLHATPMWLIALYVPAMEKVNQYFIPPQWIALSIMLIEIFTILLPCYETMRHRSQRSATIANIGRWEPKEEDHYQSSDTTKSIVSSSKSSSGSMLSMGALEHVLERNPTPLLQFSALRDFSGENIAFLTAVASWRDMLPGAGRRLSFNIAEKLVEDLNTNTDAVYSHFNRALRIYTDYISPSADFQVNLPSTIFRRLHAVFETPARIIDGEKQGADPSTMWDTPRSMPSDGSEGVRVQYWGAIPADYDGGLFDEAEANIKYLVLTNTWPKFVKERRMSIASGLSGEDAVN</sequence>
<evidence type="ECO:0000313" key="3">
    <source>
        <dbReference type="EMBL" id="KAG9255534.1"/>
    </source>
</evidence>
<name>A0A9P7ZNS6_9HYPO</name>
<comment type="caution">
    <text evidence="3">The sequence shown here is derived from an EMBL/GenBank/DDBJ whole genome shotgun (WGS) entry which is preliminary data.</text>
</comment>
<feature type="transmembrane region" description="Helical" evidence="2">
    <location>
        <begin position="12"/>
        <end position="35"/>
    </location>
</feature>
<feature type="region of interest" description="Disordered" evidence="1">
    <location>
        <begin position="302"/>
        <end position="323"/>
    </location>
</feature>
<gene>
    <name evidence="3" type="ORF">F5Z01DRAFT_546570</name>
</gene>
<proteinExistence type="predicted"/>
<evidence type="ECO:0000256" key="2">
    <source>
        <dbReference type="SAM" id="Phobius"/>
    </source>
</evidence>
<feature type="transmembrane region" description="Helical" evidence="2">
    <location>
        <begin position="223"/>
        <end position="247"/>
    </location>
</feature>
<evidence type="ECO:0000313" key="4">
    <source>
        <dbReference type="Proteomes" id="UP000887229"/>
    </source>
</evidence>
<dbReference type="InterPro" id="IPR036305">
    <property type="entry name" value="RGS_sf"/>
</dbReference>
<feature type="transmembrane region" description="Helical" evidence="2">
    <location>
        <begin position="81"/>
        <end position="103"/>
    </location>
</feature>
<protein>
    <recommendedName>
        <fullName evidence="5">RGS domain-containing protein</fullName>
    </recommendedName>
</protein>
<organism evidence="3 4">
    <name type="scientific">Emericellopsis atlantica</name>
    <dbReference type="NCBI Taxonomy" id="2614577"/>
    <lineage>
        <taxon>Eukaryota</taxon>
        <taxon>Fungi</taxon>
        <taxon>Dikarya</taxon>
        <taxon>Ascomycota</taxon>
        <taxon>Pezizomycotina</taxon>
        <taxon>Sordariomycetes</taxon>
        <taxon>Hypocreomycetidae</taxon>
        <taxon>Hypocreales</taxon>
        <taxon>Bionectriaceae</taxon>
        <taxon>Emericellopsis</taxon>
    </lineage>
</organism>
<keyword evidence="2" id="KW-0812">Transmembrane</keyword>
<keyword evidence="4" id="KW-1185">Reference proteome</keyword>
<dbReference type="Gene3D" id="1.10.167.10">
    <property type="entry name" value="Regulator of G-protein Signalling 4, domain 2"/>
    <property type="match status" value="1"/>
</dbReference>
<dbReference type="InterPro" id="IPR044926">
    <property type="entry name" value="RGS_subdomain_2"/>
</dbReference>
<dbReference type="RefSeq" id="XP_046119458.1">
    <property type="nucleotide sequence ID" value="XM_046260572.1"/>
</dbReference>
<dbReference type="EMBL" id="MU251250">
    <property type="protein sequence ID" value="KAG9255534.1"/>
    <property type="molecule type" value="Genomic_DNA"/>
</dbReference>
<keyword evidence="2" id="KW-0472">Membrane</keyword>
<dbReference type="Proteomes" id="UP000887229">
    <property type="component" value="Unassembled WGS sequence"/>
</dbReference>
<dbReference type="SUPFAM" id="SSF48097">
    <property type="entry name" value="Regulator of G-protein signaling, RGS"/>
    <property type="match status" value="1"/>
</dbReference>